<name>A0ABU5CLE6_9BACI</name>
<organism evidence="3 4">
    <name type="scientific">Tigheibacillus jepli</name>
    <dbReference type="NCBI Taxonomy" id="3035914"/>
    <lineage>
        <taxon>Bacteria</taxon>
        <taxon>Bacillati</taxon>
        <taxon>Bacillota</taxon>
        <taxon>Bacilli</taxon>
        <taxon>Bacillales</taxon>
        <taxon>Bacillaceae</taxon>
        <taxon>Tigheibacillus</taxon>
    </lineage>
</organism>
<keyword evidence="2" id="KW-0732">Signal</keyword>
<evidence type="ECO:0000313" key="4">
    <source>
        <dbReference type="Proteomes" id="UP001228376"/>
    </source>
</evidence>
<sequence length="111" mass="12460">MKRKILIIGFIFLLSALVLSACAGSDEKTSEENADTEESSKNMDKNEEDSDSMEEGMDHSKMNDDMEGHMDHDEVVSLNDSTGENELKMPPVLESDSKEEVAYTVRAKRRD</sequence>
<evidence type="ECO:0000313" key="3">
    <source>
        <dbReference type="EMBL" id="MDY0407181.1"/>
    </source>
</evidence>
<keyword evidence="4" id="KW-1185">Reference proteome</keyword>
<dbReference type="PROSITE" id="PS51257">
    <property type="entry name" value="PROKAR_LIPOPROTEIN"/>
    <property type="match status" value="1"/>
</dbReference>
<gene>
    <name evidence="3" type="ORF">P5G51_019250</name>
</gene>
<protein>
    <submittedName>
        <fullName evidence="3">Uncharacterized protein</fullName>
    </submittedName>
</protein>
<reference evidence="3 4" key="1">
    <citation type="submission" date="2023-10" db="EMBL/GenBank/DDBJ databases">
        <title>179-bfca-hs.</title>
        <authorList>
            <person name="Miliotis G."/>
            <person name="Sengupta P."/>
            <person name="Hameed A."/>
            <person name="Chuvochina M."/>
            <person name="Mcdonagh F."/>
            <person name="Simpson A.C."/>
            <person name="Singh N.K."/>
            <person name="Rekha P.D."/>
            <person name="Raman K."/>
            <person name="Hugenholtz P."/>
            <person name="Venkateswaran K."/>
        </authorList>
    </citation>
    <scope>NUCLEOTIDE SEQUENCE [LARGE SCALE GENOMIC DNA]</scope>
    <source>
        <strain evidence="3 4">179-BFC-A-HS</strain>
    </source>
</reference>
<dbReference type="RefSeq" id="WP_320385183.1">
    <property type="nucleotide sequence ID" value="NZ_JAROCA020000003.1"/>
</dbReference>
<dbReference type="EMBL" id="JAROCA020000003">
    <property type="protein sequence ID" value="MDY0407181.1"/>
    <property type="molecule type" value="Genomic_DNA"/>
</dbReference>
<feature type="compositionally biased region" description="Basic and acidic residues" evidence="1">
    <location>
        <begin position="56"/>
        <end position="75"/>
    </location>
</feature>
<feature type="signal peptide" evidence="2">
    <location>
        <begin position="1"/>
        <end position="23"/>
    </location>
</feature>
<evidence type="ECO:0000256" key="1">
    <source>
        <dbReference type="SAM" id="MobiDB-lite"/>
    </source>
</evidence>
<comment type="caution">
    <text evidence="3">The sequence shown here is derived from an EMBL/GenBank/DDBJ whole genome shotgun (WGS) entry which is preliminary data.</text>
</comment>
<feature type="chain" id="PRO_5046826285" evidence="2">
    <location>
        <begin position="24"/>
        <end position="111"/>
    </location>
</feature>
<feature type="compositionally biased region" description="Acidic residues" evidence="1">
    <location>
        <begin position="46"/>
        <end position="55"/>
    </location>
</feature>
<dbReference type="Proteomes" id="UP001228376">
    <property type="component" value="Unassembled WGS sequence"/>
</dbReference>
<evidence type="ECO:0000256" key="2">
    <source>
        <dbReference type="SAM" id="SignalP"/>
    </source>
</evidence>
<accession>A0ABU5CLE6</accession>
<feature type="region of interest" description="Disordered" evidence="1">
    <location>
        <begin position="24"/>
        <end position="111"/>
    </location>
</feature>
<proteinExistence type="predicted"/>